<dbReference type="EMBL" id="NBNE01003140">
    <property type="protein sequence ID" value="OWZ08478.1"/>
    <property type="molecule type" value="Genomic_DNA"/>
</dbReference>
<evidence type="ECO:0000313" key="2">
    <source>
        <dbReference type="Proteomes" id="UP000198211"/>
    </source>
</evidence>
<proteinExistence type="predicted"/>
<dbReference type="Proteomes" id="UP000198211">
    <property type="component" value="Unassembled WGS sequence"/>
</dbReference>
<reference evidence="2" key="1">
    <citation type="submission" date="2017-03" db="EMBL/GenBank/DDBJ databases">
        <title>Phytopthora megakarya and P. palmivora, two closely related causual agents of cacao black pod achieved similar genome size and gene model numbers by different mechanisms.</title>
        <authorList>
            <person name="Ali S."/>
            <person name="Shao J."/>
            <person name="Larry D.J."/>
            <person name="Kronmiller B."/>
            <person name="Shen D."/>
            <person name="Strem M.D."/>
            <person name="Melnick R.L."/>
            <person name="Guiltinan M.J."/>
            <person name="Tyler B.M."/>
            <person name="Meinhardt L.W."/>
            <person name="Bailey B.A."/>
        </authorList>
    </citation>
    <scope>NUCLEOTIDE SEQUENCE [LARGE SCALE GENOMIC DNA]</scope>
    <source>
        <strain evidence="2">zdho120</strain>
    </source>
</reference>
<sequence>AEGVRVEFTQDVLPQLCRPDNDGSATKKVNILRKNARKEQDAGSCLIFDMDLFSMWPEVFISPFGIVDMASGDPLTTGRTINYISFPEGASINDFTDQDAIPTANYHHYDVFAAEILRCKQEYPDAEIKIMAGEGTALFPSVGSGTVNEDKFTTWNTSQKTLGLLFDSVAGTVAMHAVKINKARTMVASAYHSTSLSRKRYRSLTGGLRHAFGVALDNFNNLPKPDVIVEMDASDHGLCALDITANATMTYQFSPREFRRIALFKTGEANGFDIH</sequence>
<gene>
    <name evidence="1" type="ORF">PHMEG_00018974</name>
</gene>
<name>A0A225VU92_9STRA</name>
<accession>A0A225VU92</accession>
<feature type="non-terminal residue" evidence="1">
    <location>
        <position position="1"/>
    </location>
</feature>
<organism evidence="1 2">
    <name type="scientific">Phytophthora megakarya</name>
    <dbReference type="NCBI Taxonomy" id="4795"/>
    <lineage>
        <taxon>Eukaryota</taxon>
        <taxon>Sar</taxon>
        <taxon>Stramenopiles</taxon>
        <taxon>Oomycota</taxon>
        <taxon>Peronosporomycetes</taxon>
        <taxon>Peronosporales</taxon>
        <taxon>Peronosporaceae</taxon>
        <taxon>Phytophthora</taxon>
    </lineage>
</organism>
<evidence type="ECO:0000313" key="1">
    <source>
        <dbReference type="EMBL" id="OWZ08478.1"/>
    </source>
</evidence>
<protein>
    <submittedName>
        <fullName evidence="1">Uncharacterized protein</fullName>
    </submittedName>
</protein>
<keyword evidence="2" id="KW-1185">Reference proteome</keyword>
<dbReference type="AlphaFoldDB" id="A0A225VU92"/>
<comment type="caution">
    <text evidence="1">The sequence shown here is derived from an EMBL/GenBank/DDBJ whole genome shotgun (WGS) entry which is preliminary data.</text>
</comment>